<accession>A0ABR2KWL2</accession>
<dbReference type="Pfam" id="PF00069">
    <property type="entry name" value="Pkinase"/>
    <property type="match status" value="1"/>
</dbReference>
<dbReference type="InterPro" id="IPR000719">
    <property type="entry name" value="Prot_kinase_dom"/>
</dbReference>
<protein>
    <recommendedName>
        <fullName evidence="3">Protein kinase domain-containing protein</fullName>
    </recommendedName>
</protein>
<reference evidence="4 5" key="1">
    <citation type="submission" date="2024-04" db="EMBL/GenBank/DDBJ databases">
        <title>Tritrichomonas musculus Genome.</title>
        <authorList>
            <person name="Alves-Ferreira E."/>
            <person name="Grigg M."/>
            <person name="Lorenzi H."/>
            <person name="Galac M."/>
        </authorList>
    </citation>
    <scope>NUCLEOTIDE SEQUENCE [LARGE SCALE GENOMIC DNA]</scope>
    <source>
        <strain evidence="4 5">EAF2021</strain>
    </source>
</reference>
<dbReference type="EMBL" id="JAPFFF010000003">
    <property type="protein sequence ID" value="KAK8895453.1"/>
    <property type="molecule type" value="Genomic_DNA"/>
</dbReference>
<evidence type="ECO:0000259" key="3">
    <source>
        <dbReference type="PROSITE" id="PS50011"/>
    </source>
</evidence>
<dbReference type="SMART" id="SM00174">
    <property type="entry name" value="RHO"/>
    <property type="match status" value="1"/>
</dbReference>
<evidence type="ECO:0000313" key="4">
    <source>
        <dbReference type="EMBL" id="KAK8895453.1"/>
    </source>
</evidence>
<dbReference type="SUPFAM" id="SSF52540">
    <property type="entry name" value="P-loop containing nucleoside triphosphate hydrolases"/>
    <property type="match status" value="1"/>
</dbReference>
<feature type="domain" description="Protein kinase" evidence="3">
    <location>
        <begin position="259"/>
        <end position="536"/>
    </location>
</feature>
<dbReference type="PROSITE" id="PS51421">
    <property type="entry name" value="RAS"/>
    <property type="match status" value="1"/>
</dbReference>
<dbReference type="SMART" id="SM00175">
    <property type="entry name" value="RAB"/>
    <property type="match status" value="1"/>
</dbReference>
<proteinExistence type="predicted"/>
<dbReference type="NCBIfam" id="TIGR00231">
    <property type="entry name" value="small_GTP"/>
    <property type="match status" value="1"/>
</dbReference>
<keyword evidence="5" id="KW-1185">Reference proteome</keyword>
<dbReference type="SUPFAM" id="SSF56112">
    <property type="entry name" value="Protein kinase-like (PK-like)"/>
    <property type="match status" value="1"/>
</dbReference>
<keyword evidence="2" id="KW-0342">GTP-binding</keyword>
<dbReference type="InterPro" id="IPR027417">
    <property type="entry name" value="P-loop_NTPase"/>
</dbReference>
<organism evidence="4 5">
    <name type="scientific">Tritrichomonas musculus</name>
    <dbReference type="NCBI Taxonomy" id="1915356"/>
    <lineage>
        <taxon>Eukaryota</taxon>
        <taxon>Metamonada</taxon>
        <taxon>Parabasalia</taxon>
        <taxon>Tritrichomonadida</taxon>
        <taxon>Tritrichomonadidae</taxon>
        <taxon>Tritrichomonas</taxon>
    </lineage>
</organism>
<evidence type="ECO:0000313" key="5">
    <source>
        <dbReference type="Proteomes" id="UP001470230"/>
    </source>
</evidence>
<name>A0ABR2KWL2_9EUKA</name>
<comment type="caution">
    <text evidence="4">The sequence shown here is derived from an EMBL/GenBank/DDBJ whole genome shotgun (WGS) entry which is preliminary data.</text>
</comment>
<dbReference type="PROSITE" id="PS50011">
    <property type="entry name" value="PROTEIN_KINASE_DOM"/>
    <property type="match status" value="1"/>
</dbReference>
<gene>
    <name evidence="4" type="ORF">M9Y10_023917</name>
</gene>
<dbReference type="Proteomes" id="UP001470230">
    <property type="component" value="Unassembled WGS sequence"/>
</dbReference>
<sequence>MIEDTPINLQIWDTAGREDYEKLRPLSYPQTDVFVIVFSLVRPTTLENVKNMWVPEIKKNCPDTPYILVGVDSQLRDDFPHHFDEFNAKGWEPIITEKGLEMKEKIEAFDYIECNVPTKFHIKEVFDTAARAVLHPQKSSEDGLKRKNAIFHFFKNRKDKKSSKKEKETANKNLNIQEDDNKTKEIAHLAVSSTKIYEIKNEQKNLLMSSANSHEVKQQQILLKVCSLNSTDFNKKEEESQKKDRNNNIFIGEDDEKFHVFVSTISKNDFSISHKIIDIKNHRMMCKKILIPEDRFFEHMQKTIKEFELLHSINHPCICKIYGINTSEVIQKDDEEITTIALFLEYIEFDLKDCLNNKMLTNTIKVQIIIEIIHAMIYIHNHNMIYRDLKIENVRLDSNLNSKIVDLGFIKINETLYPESTNTQSSMMKGFGSAIFMAPEILNDEKYDNKVDVYSFGMIMLFILEGNVPKYTLKDKMKRKDVPLPNPSSSISKFCIDLISRCLSFDPETRPSFIEILNDIRSNSYSLASNVDQSFVSLRDQQIESENS</sequence>
<evidence type="ECO:0000256" key="1">
    <source>
        <dbReference type="ARBA" id="ARBA00022741"/>
    </source>
</evidence>
<keyword evidence="1" id="KW-0547">Nucleotide-binding</keyword>
<dbReference type="CDD" id="cd00157">
    <property type="entry name" value="Rho"/>
    <property type="match status" value="1"/>
</dbReference>
<dbReference type="PROSITE" id="PS51419">
    <property type="entry name" value="RAB"/>
    <property type="match status" value="1"/>
</dbReference>
<evidence type="ECO:0000256" key="2">
    <source>
        <dbReference type="ARBA" id="ARBA00023134"/>
    </source>
</evidence>
<dbReference type="InterPro" id="IPR005225">
    <property type="entry name" value="Small_GTP-bd"/>
</dbReference>
<dbReference type="Gene3D" id="1.10.510.10">
    <property type="entry name" value="Transferase(Phosphotransferase) domain 1"/>
    <property type="match status" value="1"/>
</dbReference>
<dbReference type="Pfam" id="PF00071">
    <property type="entry name" value="Ras"/>
    <property type="match status" value="1"/>
</dbReference>
<dbReference type="Gene3D" id="3.40.50.300">
    <property type="entry name" value="P-loop containing nucleotide triphosphate hydrolases"/>
    <property type="match status" value="1"/>
</dbReference>
<dbReference type="InterPro" id="IPR001806">
    <property type="entry name" value="Small_GTPase"/>
</dbReference>
<dbReference type="PANTHER" id="PTHR24072">
    <property type="entry name" value="RHO FAMILY GTPASE"/>
    <property type="match status" value="1"/>
</dbReference>
<dbReference type="PROSITE" id="PS51420">
    <property type="entry name" value="RHO"/>
    <property type="match status" value="1"/>
</dbReference>
<dbReference type="SMART" id="SM00220">
    <property type="entry name" value="S_TKc"/>
    <property type="match status" value="1"/>
</dbReference>
<dbReference type="InterPro" id="IPR011009">
    <property type="entry name" value="Kinase-like_dom_sf"/>
</dbReference>
<dbReference type="InterPro" id="IPR003578">
    <property type="entry name" value="Small_GTPase_Rho"/>
</dbReference>